<comment type="subunit">
    <text evidence="3">Homodimer.</text>
</comment>
<dbReference type="HAMAP" id="MF_01151">
    <property type="entry name" value="GrpE"/>
    <property type="match status" value="1"/>
</dbReference>
<dbReference type="PANTHER" id="PTHR21237:SF23">
    <property type="entry name" value="GRPE PROTEIN HOMOLOG, MITOCHONDRIAL"/>
    <property type="match status" value="1"/>
</dbReference>
<evidence type="ECO:0000313" key="9">
    <source>
        <dbReference type="Proteomes" id="UP000006023"/>
    </source>
</evidence>
<dbReference type="STRING" id="1075090.GOAMR_63_00840"/>
<evidence type="ECO:0000256" key="7">
    <source>
        <dbReference type="SAM" id="MobiDB-lite"/>
    </source>
</evidence>
<dbReference type="Proteomes" id="UP000006023">
    <property type="component" value="Unassembled WGS sequence"/>
</dbReference>
<comment type="function">
    <text evidence="3 4">Participates actively in the response to hyperosmotic and heat shock by preventing the aggregation of stress-denatured proteins, in association with DnaK and GrpE. It is the nucleotide exchange factor for DnaK and may function as a thermosensor. Unfolded proteins bind initially to DnaJ; upon interaction with the DnaJ-bound protein, DnaK hydrolyzes its bound ATP, resulting in the formation of a stable complex. GrpE releases ADP from DnaK; ATP binding to DnaK triggers the release of the substrate protein, thus completing the reaction cycle. Several rounds of ATP-dependent interactions between DnaJ, DnaK and GrpE are required for fully efficient folding.</text>
</comment>
<keyword evidence="6" id="KW-0175">Coiled coil</keyword>
<dbReference type="Gene3D" id="3.90.20.20">
    <property type="match status" value="1"/>
</dbReference>
<dbReference type="GO" id="GO:0051087">
    <property type="term" value="F:protein-folding chaperone binding"/>
    <property type="evidence" value="ECO:0007669"/>
    <property type="project" value="InterPro"/>
</dbReference>
<dbReference type="InterPro" id="IPR009012">
    <property type="entry name" value="GrpE_head"/>
</dbReference>
<dbReference type="InterPro" id="IPR013805">
    <property type="entry name" value="GrpE_CC"/>
</dbReference>
<evidence type="ECO:0000256" key="4">
    <source>
        <dbReference type="RuleBase" id="RU000639"/>
    </source>
</evidence>
<comment type="subcellular location">
    <subcellularLocation>
        <location evidence="3">Cytoplasm</location>
    </subcellularLocation>
</comment>
<evidence type="ECO:0000256" key="2">
    <source>
        <dbReference type="ARBA" id="ARBA00023186"/>
    </source>
</evidence>
<feature type="region of interest" description="Disordered" evidence="7">
    <location>
        <begin position="209"/>
        <end position="230"/>
    </location>
</feature>
<dbReference type="GO" id="GO:0051082">
    <property type="term" value="F:unfolded protein binding"/>
    <property type="evidence" value="ECO:0007669"/>
    <property type="project" value="TreeGrafter"/>
</dbReference>
<feature type="region of interest" description="Disordered" evidence="7">
    <location>
        <begin position="1"/>
        <end position="69"/>
    </location>
</feature>
<gene>
    <name evidence="3 8" type="primary">grpE</name>
    <name evidence="8" type="ORF">GOAMR_63_00840</name>
</gene>
<dbReference type="eggNOG" id="COG0576">
    <property type="taxonomic scope" value="Bacteria"/>
</dbReference>
<dbReference type="EMBL" id="BAED01000063">
    <property type="protein sequence ID" value="GAB07237.1"/>
    <property type="molecule type" value="Genomic_DNA"/>
</dbReference>
<dbReference type="CDD" id="cd00446">
    <property type="entry name" value="GrpE"/>
    <property type="match status" value="1"/>
</dbReference>
<dbReference type="PRINTS" id="PR00773">
    <property type="entry name" value="GRPEPROTEIN"/>
</dbReference>
<evidence type="ECO:0000256" key="1">
    <source>
        <dbReference type="ARBA" id="ARBA00009054"/>
    </source>
</evidence>
<feature type="compositionally biased region" description="Low complexity" evidence="7">
    <location>
        <begin position="59"/>
        <end position="69"/>
    </location>
</feature>
<sequence length="230" mass="24070">MTAPGTQPDEPITVSDRRRIDPETGQVRPGAADAEQAGQEQAGQTEVPADQAPAETVADEPQLAAAAPDAAAQVAAEQVAELTAALQRERAQFANFKRRSAEEKQGSVAYGKRVLAEKLLPILDDLDRARAHGDLADGPLKGVADKLIAVLTAEELVPFGKSGDPFDPELHEAVQNDGDGTNPVLGDVYRCGYRFGEKVIRTAMVTVTDAPGAPAEPGTGEQPADAQGAE</sequence>
<dbReference type="GO" id="GO:0005737">
    <property type="term" value="C:cytoplasm"/>
    <property type="evidence" value="ECO:0007669"/>
    <property type="project" value="UniProtKB-SubCell"/>
</dbReference>
<dbReference type="GO" id="GO:0006457">
    <property type="term" value="P:protein folding"/>
    <property type="evidence" value="ECO:0007669"/>
    <property type="project" value="InterPro"/>
</dbReference>
<keyword evidence="2 3" id="KW-0143">Chaperone</keyword>
<accession>G7GUG2</accession>
<dbReference type="PANTHER" id="PTHR21237">
    <property type="entry name" value="GRPE PROTEIN"/>
    <property type="match status" value="1"/>
</dbReference>
<dbReference type="Gene3D" id="2.30.22.10">
    <property type="entry name" value="Head domain of nucleotide exchange factor GrpE"/>
    <property type="match status" value="1"/>
</dbReference>
<comment type="similarity">
    <text evidence="1 3 5">Belongs to the GrpE family.</text>
</comment>
<keyword evidence="3" id="KW-0963">Cytoplasm</keyword>
<dbReference type="RefSeq" id="WP_005191630.1">
    <property type="nucleotide sequence ID" value="NZ_BAED01000063.1"/>
</dbReference>
<dbReference type="GO" id="GO:0000774">
    <property type="term" value="F:adenyl-nucleotide exchange factor activity"/>
    <property type="evidence" value="ECO:0007669"/>
    <property type="project" value="InterPro"/>
</dbReference>
<dbReference type="PROSITE" id="PS01071">
    <property type="entry name" value="GRPE"/>
    <property type="match status" value="1"/>
</dbReference>
<keyword evidence="3 4" id="KW-0346">Stress response</keyword>
<proteinExistence type="inferred from homology"/>
<evidence type="ECO:0000256" key="3">
    <source>
        <dbReference type="HAMAP-Rule" id="MF_01151"/>
    </source>
</evidence>
<name>G7GUG2_9ACTN</name>
<keyword evidence="9" id="KW-1185">Reference proteome</keyword>
<feature type="compositionally biased region" description="Low complexity" evidence="7">
    <location>
        <begin position="30"/>
        <end position="46"/>
    </location>
</feature>
<dbReference type="GO" id="GO:0042803">
    <property type="term" value="F:protein homodimerization activity"/>
    <property type="evidence" value="ECO:0007669"/>
    <property type="project" value="InterPro"/>
</dbReference>
<dbReference type="InterPro" id="IPR000740">
    <property type="entry name" value="GrpE"/>
</dbReference>
<dbReference type="AlphaFoldDB" id="G7GUG2"/>
<dbReference type="Pfam" id="PF01025">
    <property type="entry name" value="GrpE"/>
    <property type="match status" value="1"/>
</dbReference>
<organism evidence="8 9">
    <name type="scientific">Gordonia amarae NBRC 15530</name>
    <dbReference type="NCBI Taxonomy" id="1075090"/>
    <lineage>
        <taxon>Bacteria</taxon>
        <taxon>Bacillati</taxon>
        <taxon>Actinomycetota</taxon>
        <taxon>Actinomycetes</taxon>
        <taxon>Mycobacteriales</taxon>
        <taxon>Gordoniaceae</taxon>
        <taxon>Gordonia</taxon>
    </lineage>
</organism>
<evidence type="ECO:0000256" key="5">
    <source>
        <dbReference type="RuleBase" id="RU004478"/>
    </source>
</evidence>
<evidence type="ECO:0000313" key="8">
    <source>
        <dbReference type="EMBL" id="GAB07237.1"/>
    </source>
</evidence>
<dbReference type="SUPFAM" id="SSF58014">
    <property type="entry name" value="Coiled-coil domain of nucleotide exchange factor GrpE"/>
    <property type="match status" value="1"/>
</dbReference>
<evidence type="ECO:0000256" key="6">
    <source>
        <dbReference type="SAM" id="Coils"/>
    </source>
</evidence>
<dbReference type="NCBIfam" id="NF010761">
    <property type="entry name" value="PRK14164.1"/>
    <property type="match status" value="1"/>
</dbReference>
<reference evidence="8 9" key="1">
    <citation type="submission" date="2011-11" db="EMBL/GenBank/DDBJ databases">
        <title>Whole genome shotgun sequence of Gordonia amarae NBRC 15530.</title>
        <authorList>
            <person name="Takarada H."/>
            <person name="Hosoyama A."/>
            <person name="Tsuchikane K."/>
            <person name="Katsumata H."/>
            <person name="Yamazaki S."/>
            <person name="Fujita N."/>
        </authorList>
    </citation>
    <scope>NUCLEOTIDE SEQUENCE [LARGE SCALE GENOMIC DNA]</scope>
    <source>
        <strain evidence="8 9">NBRC 15530</strain>
    </source>
</reference>
<dbReference type="SUPFAM" id="SSF51064">
    <property type="entry name" value="Head domain of nucleotide exchange factor GrpE"/>
    <property type="match status" value="1"/>
</dbReference>
<feature type="coiled-coil region" evidence="6">
    <location>
        <begin position="72"/>
        <end position="99"/>
    </location>
</feature>
<protein>
    <recommendedName>
        <fullName evidence="3 4">Protein GrpE</fullName>
    </recommendedName>
    <alternativeName>
        <fullName evidence="3">HSP-70 cofactor</fullName>
    </alternativeName>
</protein>
<comment type="caution">
    <text evidence="8">The sequence shown here is derived from an EMBL/GenBank/DDBJ whole genome shotgun (WGS) entry which is preliminary data.</text>
</comment>